<reference evidence="1" key="1">
    <citation type="submission" date="2018-06" db="EMBL/GenBank/DDBJ databases">
        <authorList>
            <person name="Zhirakovskaya E."/>
        </authorList>
    </citation>
    <scope>NUCLEOTIDE SEQUENCE</scope>
</reference>
<organism evidence="1">
    <name type="scientific">hydrothermal vent metagenome</name>
    <dbReference type="NCBI Taxonomy" id="652676"/>
    <lineage>
        <taxon>unclassified sequences</taxon>
        <taxon>metagenomes</taxon>
        <taxon>ecological metagenomes</taxon>
    </lineage>
</organism>
<accession>A0A3B1AZB7</accession>
<dbReference type="AlphaFoldDB" id="A0A3B1AZB7"/>
<feature type="non-terminal residue" evidence="1">
    <location>
        <position position="1"/>
    </location>
</feature>
<evidence type="ECO:0000313" key="1">
    <source>
        <dbReference type="EMBL" id="VAW99394.1"/>
    </source>
</evidence>
<dbReference type="EMBL" id="UOFR01000066">
    <property type="protein sequence ID" value="VAW99394.1"/>
    <property type="molecule type" value="Genomic_DNA"/>
</dbReference>
<protein>
    <submittedName>
        <fullName evidence="1">Uncharacterized protein</fullName>
    </submittedName>
</protein>
<sequence length="55" mass="6271">RLRHSLWHGILRVVTDTHSICDSQSGQTEQGSPKLIKIEDKLFQNTVFNSLGECF</sequence>
<gene>
    <name evidence="1" type="ORF">MNBD_GAMMA21-2752</name>
</gene>
<proteinExistence type="predicted"/>
<name>A0A3B1AZB7_9ZZZZ</name>